<sequence>MNYEQRSNSFMIALGLSAAVHAGLGVLMSRTRSVAESAADMQEVSFLDVTYRPEVARVLSQTQMSGAGGQSEAPPPESPTYASSATIDVPALDMSATMERDPSQAKIDLNRYELDRGGGLDVIRLGGKGSSQTTDEILTQAPIPLARGHQRGTGMGLRGVPGVAQPQPQLSIEHRPLAAPVNRSLPEMPTQTAPAVQAPSASGTSFKIAGPISQRGITKKVKPRYPKWALDQHISGTVVVRIWVLPGGKVKGSPQVVCSSGYPDLDQVVVDALKGWEFAPLESGVKSEDQWGDVTFVFQLS</sequence>
<keyword evidence="3" id="KW-0813">Transport</keyword>
<evidence type="ECO:0000256" key="7">
    <source>
        <dbReference type="ARBA" id="ARBA00022927"/>
    </source>
</evidence>
<keyword evidence="6" id="KW-0812">Transmembrane</keyword>
<accession>A0A7C4GFA7</accession>
<dbReference type="SUPFAM" id="SSF74653">
    <property type="entry name" value="TolA/TonB C-terminal domain"/>
    <property type="match status" value="1"/>
</dbReference>
<protein>
    <submittedName>
        <fullName evidence="12">Energy transducer TonB</fullName>
    </submittedName>
</protein>
<dbReference type="InterPro" id="IPR037682">
    <property type="entry name" value="TonB_C"/>
</dbReference>
<evidence type="ECO:0000256" key="5">
    <source>
        <dbReference type="ARBA" id="ARBA00022519"/>
    </source>
</evidence>
<dbReference type="InterPro" id="IPR051045">
    <property type="entry name" value="TonB-dependent_transducer"/>
</dbReference>
<keyword evidence="7" id="KW-0653">Protein transport</keyword>
<proteinExistence type="inferred from homology"/>
<evidence type="ECO:0000256" key="9">
    <source>
        <dbReference type="ARBA" id="ARBA00023136"/>
    </source>
</evidence>
<dbReference type="GO" id="GO:0055085">
    <property type="term" value="P:transmembrane transport"/>
    <property type="evidence" value="ECO:0007669"/>
    <property type="project" value="InterPro"/>
</dbReference>
<comment type="caution">
    <text evidence="12">The sequence shown here is derived from an EMBL/GenBank/DDBJ whole genome shotgun (WGS) entry which is preliminary data.</text>
</comment>
<evidence type="ECO:0000256" key="2">
    <source>
        <dbReference type="ARBA" id="ARBA00006555"/>
    </source>
</evidence>
<dbReference type="PANTHER" id="PTHR33446:SF2">
    <property type="entry name" value="PROTEIN TONB"/>
    <property type="match status" value="1"/>
</dbReference>
<evidence type="ECO:0000256" key="6">
    <source>
        <dbReference type="ARBA" id="ARBA00022692"/>
    </source>
</evidence>
<dbReference type="GO" id="GO:0031992">
    <property type="term" value="F:energy transducer activity"/>
    <property type="evidence" value="ECO:0007669"/>
    <property type="project" value="TreeGrafter"/>
</dbReference>
<evidence type="ECO:0000259" key="11">
    <source>
        <dbReference type="PROSITE" id="PS52015"/>
    </source>
</evidence>
<name>A0A7C4GFA7_UNCW3</name>
<dbReference type="GO" id="GO:0098797">
    <property type="term" value="C:plasma membrane protein complex"/>
    <property type="evidence" value="ECO:0007669"/>
    <property type="project" value="TreeGrafter"/>
</dbReference>
<comment type="similarity">
    <text evidence="2">Belongs to the TonB family.</text>
</comment>
<dbReference type="AlphaFoldDB" id="A0A7C4GFA7"/>
<feature type="domain" description="TonB C-terminal" evidence="11">
    <location>
        <begin position="210"/>
        <end position="301"/>
    </location>
</feature>
<feature type="region of interest" description="Disordered" evidence="10">
    <location>
        <begin position="62"/>
        <end position="83"/>
    </location>
</feature>
<evidence type="ECO:0000256" key="3">
    <source>
        <dbReference type="ARBA" id="ARBA00022448"/>
    </source>
</evidence>
<reference evidence="12" key="1">
    <citation type="journal article" date="2020" name="mSystems">
        <title>Genome- and Community-Level Interaction Insights into Carbon Utilization and Element Cycling Functions of Hydrothermarchaeota in Hydrothermal Sediment.</title>
        <authorList>
            <person name="Zhou Z."/>
            <person name="Liu Y."/>
            <person name="Xu W."/>
            <person name="Pan J."/>
            <person name="Luo Z.H."/>
            <person name="Li M."/>
        </authorList>
    </citation>
    <scope>NUCLEOTIDE SEQUENCE [LARGE SCALE GENOMIC DNA]</scope>
    <source>
        <strain evidence="12">SpSt-488</strain>
    </source>
</reference>
<keyword evidence="9" id="KW-0472">Membrane</keyword>
<organism evidence="12">
    <name type="scientific">candidate division WOR-3 bacterium</name>
    <dbReference type="NCBI Taxonomy" id="2052148"/>
    <lineage>
        <taxon>Bacteria</taxon>
        <taxon>Bacteria division WOR-3</taxon>
    </lineage>
</organism>
<keyword evidence="8" id="KW-1133">Transmembrane helix</keyword>
<evidence type="ECO:0000256" key="4">
    <source>
        <dbReference type="ARBA" id="ARBA00022475"/>
    </source>
</evidence>
<dbReference type="NCBIfam" id="TIGR01352">
    <property type="entry name" value="tonB_Cterm"/>
    <property type="match status" value="1"/>
</dbReference>
<dbReference type="EMBL" id="DSUT01000088">
    <property type="protein sequence ID" value="HGK28161.1"/>
    <property type="molecule type" value="Genomic_DNA"/>
</dbReference>
<evidence type="ECO:0000313" key="12">
    <source>
        <dbReference type="EMBL" id="HGK28161.1"/>
    </source>
</evidence>
<evidence type="ECO:0000256" key="8">
    <source>
        <dbReference type="ARBA" id="ARBA00022989"/>
    </source>
</evidence>
<keyword evidence="5" id="KW-0997">Cell inner membrane</keyword>
<dbReference type="GO" id="GO:0015031">
    <property type="term" value="P:protein transport"/>
    <property type="evidence" value="ECO:0007669"/>
    <property type="project" value="UniProtKB-KW"/>
</dbReference>
<dbReference type="PANTHER" id="PTHR33446">
    <property type="entry name" value="PROTEIN TONB-RELATED"/>
    <property type="match status" value="1"/>
</dbReference>
<dbReference type="Gene3D" id="3.30.1150.10">
    <property type="match status" value="1"/>
</dbReference>
<dbReference type="InterPro" id="IPR006260">
    <property type="entry name" value="TonB/TolA_C"/>
</dbReference>
<evidence type="ECO:0000256" key="1">
    <source>
        <dbReference type="ARBA" id="ARBA00004383"/>
    </source>
</evidence>
<dbReference type="Pfam" id="PF03544">
    <property type="entry name" value="TonB_C"/>
    <property type="match status" value="1"/>
</dbReference>
<evidence type="ECO:0000256" key="10">
    <source>
        <dbReference type="SAM" id="MobiDB-lite"/>
    </source>
</evidence>
<dbReference type="PROSITE" id="PS52015">
    <property type="entry name" value="TONB_CTD"/>
    <property type="match status" value="1"/>
</dbReference>
<gene>
    <name evidence="12" type="ORF">ENS41_04325</name>
</gene>
<comment type="subcellular location">
    <subcellularLocation>
        <location evidence="1">Cell inner membrane</location>
        <topology evidence="1">Single-pass membrane protein</topology>
        <orientation evidence="1">Periplasmic side</orientation>
    </subcellularLocation>
</comment>
<keyword evidence="4" id="KW-1003">Cell membrane</keyword>